<keyword evidence="2" id="KW-1133">Transmembrane helix</keyword>
<feature type="transmembrane region" description="Helical" evidence="2">
    <location>
        <begin position="632"/>
        <end position="651"/>
    </location>
</feature>
<dbReference type="RefSeq" id="XP_013754580.1">
    <property type="nucleotide sequence ID" value="XM_013899126.1"/>
</dbReference>
<dbReference type="Proteomes" id="UP000054408">
    <property type="component" value="Unassembled WGS sequence"/>
</dbReference>
<dbReference type="InterPro" id="IPR028994">
    <property type="entry name" value="Integrin_alpha_N"/>
</dbReference>
<dbReference type="OrthoDB" id="10022113at2759"/>
<keyword evidence="1" id="KW-0732">Signal</keyword>
<keyword evidence="2" id="KW-0472">Membrane</keyword>
<evidence type="ECO:0000313" key="4">
    <source>
        <dbReference type="EMBL" id="KNC53321.1"/>
    </source>
</evidence>
<feature type="transmembrane region" description="Helical" evidence="2">
    <location>
        <begin position="691"/>
        <end position="712"/>
    </location>
</feature>
<dbReference type="PANTHER" id="PTHR11319">
    <property type="entry name" value="G PROTEIN-COUPLED RECEPTOR-RELATED"/>
    <property type="match status" value="1"/>
</dbReference>
<dbReference type="PANTHER" id="PTHR11319:SF35">
    <property type="entry name" value="OUTER MEMBRANE PROTEIN PMPC-RELATED"/>
    <property type="match status" value="1"/>
</dbReference>
<evidence type="ECO:0000259" key="3">
    <source>
        <dbReference type="Pfam" id="PF24633"/>
    </source>
</evidence>
<keyword evidence="5" id="KW-1185">Reference proteome</keyword>
<dbReference type="AlphaFoldDB" id="A0A0L0DMQ5"/>
<dbReference type="STRING" id="461836.A0A0L0DMQ5"/>
<dbReference type="Gene3D" id="2.130.10.130">
    <property type="entry name" value="Integrin alpha, N-terminal"/>
    <property type="match status" value="1"/>
</dbReference>
<keyword evidence="2" id="KW-0812">Transmembrane</keyword>
<dbReference type="InterPro" id="IPR056047">
    <property type="entry name" value="CRMPA-like_DUF7630"/>
</dbReference>
<dbReference type="InterPro" id="IPR013517">
    <property type="entry name" value="FG-GAP"/>
</dbReference>
<gene>
    <name evidence="4" type="ORF">AMSG_08817</name>
</gene>
<dbReference type="Pfam" id="PF13517">
    <property type="entry name" value="FG-GAP_3"/>
    <property type="match status" value="2"/>
</dbReference>
<feature type="transmembrane region" description="Helical" evidence="2">
    <location>
        <begin position="864"/>
        <end position="882"/>
    </location>
</feature>
<evidence type="ECO:0000256" key="1">
    <source>
        <dbReference type="ARBA" id="ARBA00022729"/>
    </source>
</evidence>
<feature type="transmembrane region" description="Helical" evidence="2">
    <location>
        <begin position="577"/>
        <end position="603"/>
    </location>
</feature>
<dbReference type="Pfam" id="PF24633">
    <property type="entry name" value="DUF7630"/>
    <property type="match status" value="1"/>
</dbReference>
<sequence>MDNDGDLDIITASIDSNNYNGSFTMVYFDPHRFPRSVDCADMNGDGWTDIVFASFDDLLLRLAVPDKPFEFHPIVTVQAVTQSQVIIIADMNSDGWPDIVTWEKVATEDVLVFLNFLNTTSTFDRLVLRSDPGFTPLVADIAVDDMDRDGALDVVVTTSTAVYWIRNMHGNETMFSDPILIGNCPRNVYSVDVGDVTGDGMPDVAAISYQGNVAVVFANNGSSSFDVLAEVSAYRGFTIVLADVNLDGNVDVTYSSYLGDAVMWCNNRFGNGTFDDCVGSQVILSNVRSHTVADIDGYGMLDIVGLSPSLGTYWLPATPVYGPLSSLESNVTTLTGFTHEDTVLSLGLRDVVGDPLSGLVSPGLVDIGLRFGEEMWEVTDKWIVPRGTYIDGPALQFTVNVAEPGSYTITMSVYGEPVANSPSVFLAAQLCEPGEHVKDNILCVPCEKDTFSEEYAVAACEPCPLQMTSPAGSDSYLNCICTPGYWFGIAPRAPGRLCELCPAGGVCAGGDAVPVAAEGFFEVSPGSAQFVECPREGSCAGANRCQSGYTGYLCATCSSGYYSATAVRCRACPKLPLILFASTCAGLGLVAVVVAIIISWSVARSVAATPSYEMTAGMLVSAERIRQFRTNLVPTSVSMVLVAFQIVAMIAQLDFSWTRESQAVLNAFLVVNIDTSLFASECAVSTFHAKYVISLLLPLVLLILVAVVLVLLRAMPRLISFASHLVQVPNRVLVDAAVFVTSPLLYIPVSRAALVLFGCVRQSNGKWVLTIDRGVECFDQAWWRVAPFGLFVVGVFVIGIPVYFGLSLFKHRTLLFEAHNLVRFGPLHRLYRRHYYWGEVANLAKRLGLVMVAVFLTGAQLLQLAILVVILVMSVVIVSRYSPYYYPLYNTVDLRLGCAVLGLVMVAVASYSERRNTRFHPHLLAATIVFTVVLLAVSLHAIFIDVQHLYKTRQIDGYAVSERQRHMRVVLETELLDMEASAAVRAAADAFLMAMEAESVANDVLLGDIKMDEIAVNLDDAEATPAMRAAADDALAALEA</sequence>
<dbReference type="EMBL" id="GL349480">
    <property type="protein sequence ID" value="KNC53321.1"/>
    <property type="molecule type" value="Genomic_DNA"/>
</dbReference>
<dbReference type="GeneID" id="25567421"/>
<feature type="transmembrane region" description="Helical" evidence="2">
    <location>
        <begin position="732"/>
        <end position="760"/>
    </location>
</feature>
<dbReference type="Gene3D" id="2.10.50.10">
    <property type="entry name" value="Tumor Necrosis Factor Receptor, subunit A, domain 2"/>
    <property type="match status" value="1"/>
</dbReference>
<feature type="domain" description="DUF7630" evidence="3">
    <location>
        <begin position="530"/>
        <end position="572"/>
    </location>
</feature>
<feature type="transmembrane region" description="Helical" evidence="2">
    <location>
        <begin position="781"/>
        <end position="804"/>
    </location>
</feature>
<name>A0A0L0DMQ5_THETB</name>
<evidence type="ECO:0000313" key="5">
    <source>
        <dbReference type="Proteomes" id="UP000054408"/>
    </source>
</evidence>
<feature type="transmembrane region" description="Helical" evidence="2">
    <location>
        <begin position="663"/>
        <end position="684"/>
    </location>
</feature>
<protein>
    <recommendedName>
        <fullName evidence="3">DUF7630 domain-containing protein</fullName>
    </recommendedName>
</protein>
<reference evidence="4 5" key="1">
    <citation type="submission" date="2010-05" db="EMBL/GenBank/DDBJ databases">
        <title>The Genome Sequence of Thecamonas trahens ATCC 50062.</title>
        <authorList>
            <consortium name="The Broad Institute Genome Sequencing Platform"/>
            <person name="Russ C."/>
            <person name="Cuomo C."/>
            <person name="Shea T."/>
            <person name="Young S.K."/>
            <person name="Zeng Q."/>
            <person name="Koehrsen M."/>
            <person name="Haas B."/>
            <person name="Borodovsky M."/>
            <person name="Guigo R."/>
            <person name="Alvarado L."/>
            <person name="Berlin A."/>
            <person name="Bochicchio J."/>
            <person name="Borenstein D."/>
            <person name="Chapman S."/>
            <person name="Chen Z."/>
            <person name="Freedman E."/>
            <person name="Gellesch M."/>
            <person name="Goldberg J."/>
            <person name="Griggs A."/>
            <person name="Gujja S."/>
            <person name="Heilman E."/>
            <person name="Heiman D."/>
            <person name="Hepburn T."/>
            <person name="Howarth C."/>
            <person name="Jen D."/>
            <person name="Larson L."/>
            <person name="Mehta T."/>
            <person name="Park D."/>
            <person name="Pearson M."/>
            <person name="Roberts A."/>
            <person name="Saif S."/>
            <person name="Shenoy N."/>
            <person name="Sisk P."/>
            <person name="Stolte C."/>
            <person name="Sykes S."/>
            <person name="Thomson T."/>
            <person name="Walk T."/>
            <person name="White J."/>
            <person name="Yandava C."/>
            <person name="Burger G."/>
            <person name="Gray M.W."/>
            <person name="Holland P.W.H."/>
            <person name="King N."/>
            <person name="Lang F.B.F."/>
            <person name="Roger A.J."/>
            <person name="Ruiz-Trillo I."/>
            <person name="Lander E."/>
            <person name="Nusbaum C."/>
        </authorList>
    </citation>
    <scope>NUCLEOTIDE SEQUENCE [LARGE SCALE GENOMIC DNA]</scope>
    <source>
        <strain evidence="4 5">ATCC 50062</strain>
    </source>
</reference>
<feature type="transmembrane region" description="Helical" evidence="2">
    <location>
        <begin position="894"/>
        <end position="911"/>
    </location>
</feature>
<dbReference type="SUPFAM" id="SSF69318">
    <property type="entry name" value="Integrin alpha N-terminal domain"/>
    <property type="match status" value="1"/>
</dbReference>
<organism evidence="4 5">
    <name type="scientific">Thecamonas trahens ATCC 50062</name>
    <dbReference type="NCBI Taxonomy" id="461836"/>
    <lineage>
        <taxon>Eukaryota</taxon>
        <taxon>Apusozoa</taxon>
        <taxon>Apusomonadida</taxon>
        <taxon>Apusomonadidae</taxon>
        <taxon>Thecamonas</taxon>
    </lineage>
</organism>
<feature type="transmembrane region" description="Helical" evidence="2">
    <location>
        <begin position="923"/>
        <end position="944"/>
    </location>
</feature>
<accession>A0A0L0DMQ5</accession>
<proteinExistence type="predicted"/>
<evidence type="ECO:0000256" key="2">
    <source>
        <dbReference type="SAM" id="Phobius"/>
    </source>
</evidence>